<dbReference type="InterPro" id="IPR052612">
    <property type="entry name" value="ANP_Clearance_Receptor"/>
</dbReference>
<protein>
    <recommendedName>
        <fullName evidence="5">Receptor ligand binding region domain-containing protein</fullName>
    </recommendedName>
</protein>
<dbReference type="InterPro" id="IPR028082">
    <property type="entry name" value="Peripla_BP_I"/>
</dbReference>
<feature type="domain" description="Receptor ligand binding region" evidence="5">
    <location>
        <begin position="25"/>
        <end position="175"/>
    </location>
</feature>
<proteinExistence type="predicted"/>
<dbReference type="Pfam" id="PF01094">
    <property type="entry name" value="ANF_receptor"/>
    <property type="match status" value="1"/>
</dbReference>
<evidence type="ECO:0000256" key="2">
    <source>
        <dbReference type="ARBA" id="ARBA00022692"/>
    </source>
</evidence>
<evidence type="ECO:0000256" key="1">
    <source>
        <dbReference type="ARBA" id="ARBA00004370"/>
    </source>
</evidence>
<keyword evidence="3" id="KW-1133">Transmembrane helix</keyword>
<name>A0A7I8V964_9ANNE</name>
<keyword evidence="2" id="KW-0812">Transmembrane</keyword>
<dbReference type="SUPFAM" id="SSF53822">
    <property type="entry name" value="Periplasmic binding protein-like I"/>
    <property type="match status" value="1"/>
</dbReference>
<comment type="subcellular location">
    <subcellularLocation>
        <location evidence="1">Membrane</location>
    </subcellularLocation>
</comment>
<evidence type="ECO:0000313" key="7">
    <source>
        <dbReference type="Proteomes" id="UP000549394"/>
    </source>
</evidence>
<dbReference type="Proteomes" id="UP000549394">
    <property type="component" value="Unassembled WGS sequence"/>
</dbReference>
<accession>A0A7I8V964</accession>
<reference evidence="6 7" key="1">
    <citation type="submission" date="2020-08" db="EMBL/GenBank/DDBJ databases">
        <authorList>
            <person name="Hejnol A."/>
        </authorList>
    </citation>
    <scope>NUCLEOTIDE SEQUENCE [LARGE SCALE GENOMIC DNA]</scope>
</reference>
<dbReference type="GO" id="GO:0016020">
    <property type="term" value="C:membrane"/>
    <property type="evidence" value="ECO:0007669"/>
    <property type="project" value="UniProtKB-SubCell"/>
</dbReference>
<evidence type="ECO:0000256" key="4">
    <source>
        <dbReference type="ARBA" id="ARBA00023136"/>
    </source>
</evidence>
<dbReference type="OrthoDB" id="10065302at2759"/>
<dbReference type="GO" id="GO:0038023">
    <property type="term" value="F:signaling receptor activity"/>
    <property type="evidence" value="ECO:0007669"/>
    <property type="project" value="TreeGrafter"/>
</dbReference>
<dbReference type="PANTHER" id="PTHR44755">
    <property type="entry name" value="NATRIURETIC PEPTIDE RECEPTOR 3-RELATED"/>
    <property type="match status" value="1"/>
</dbReference>
<comment type="caution">
    <text evidence="6">The sequence shown here is derived from an EMBL/GenBank/DDBJ whole genome shotgun (WGS) entry which is preliminary data.</text>
</comment>
<gene>
    <name evidence="6" type="ORF">DGYR_LOCUS991</name>
</gene>
<dbReference type="PANTHER" id="PTHR44755:SF11">
    <property type="entry name" value="ATRIAL NATRIURETIC PEPTIDE RECEPTOR 3 ISOFORM X1"/>
    <property type="match status" value="1"/>
</dbReference>
<dbReference type="AlphaFoldDB" id="A0A7I8V964"/>
<evidence type="ECO:0000313" key="6">
    <source>
        <dbReference type="EMBL" id="CAD5111747.1"/>
    </source>
</evidence>
<sequence>MVRSSIEVALQSLQNDSTKSNNSLYTILGGEVTVELLLRDTKCDVSLGIHQLFLLLQKEKFYMVIGPACDYVAAPVIRELKYWGIPVITAGAFAYDFSKKKDMYGRLTRIGATANSLADAILTIVNRFGWSRLLILYEREAFEDKVFRFCLLSADAIEKKLTTKKAEVEYQNIILKNIEDILTNKLGLRYAGRKILFYHP</sequence>
<keyword evidence="7" id="KW-1185">Reference proteome</keyword>
<evidence type="ECO:0000256" key="3">
    <source>
        <dbReference type="ARBA" id="ARBA00022989"/>
    </source>
</evidence>
<dbReference type="GO" id="GO:0017046">
    <property type="term" value="F:peptide hormone binding"/>
    <property type="evidence" value="ECO:0007669"/>
    <property type="project" value="TreeGrafter"/>
</dbReference>
<dbReference type="Gene3D" id="3.40.50.2300">
    <property type="match status" value="2"/>
</dbReference>
<dbReference type="InterPro" id="IPR001828">
    <property type="entry name" value="ANF_lig-bd_rcpt"/>
</dbReference>
<evidence type="ECO:0000259" key="5">
    <source>
        <dbReference type="Pfam" id="PF01094"/>
    </source>
</evidence>
<dbReference type="EMBL" id="CAJFCJ010000002">
    <property type="protein sequence ID" value="CAD5111747.1"/>
    <property type="molecule type" value="Genomic_DNA"/>
</dbReference>
<organism evidence="6 7">
    <name type="scientific">Dimorphilus gyrociliatus</name>
    <dbReference type="NCBI Taxonomy" id="2664684"/>
    <lineage>
        <taxon>Eukaryota</taxon>
        <taxon>Metazoa</taxon>
        <taxon>Spiralia</taxon>
        <taxon>Lophotrochozoa</taxon>
        <taxon>Annelida</taxon>
        <taxon>Polychaeta</taxon>
        <taxon>Polychaeta incertae sedis</taxon>
        <taxon>Dinophilidae</taxon>
        <taxon>Dimorphilus</taxon>
    </lineage>
</organism>
<dbReference type="GO" id="GO:0007165">
    <property type="term" value="P:signal transduction"/>
    <property type="evidence" value="ECO:0007669"/>
    <property type="project" value="TreeGrafter"/>
</dbReference>
<keyword evidence="4" id="KW-0472">Membrane</keyword>